<dbReference type="InterPro" id="IPR035595">
    <property type="entry name" value="UDP_glycos_trans_CS"/>
</dbReference>
<dbReference type="GO" id="GO:0080043">
    <property type="term" value="F:quercetin 3-O-glucosyltransferase activity"/>
    <property type="evidence" value="ECO:0007669"/>
    <property type="project" value="TreeGrafter"/>
</dbReference>
<dbReference type="Pfam" id="PF00201">
    <property type="entry name" value="UDPGT"/>
    <property type="match status" value="1"/>
</dbReference>
<dbReference type="EMBL" id="PGOL01002859">
    <property type="protein sequence ID" value="PKI44619.1"/>
    <property type="molecule type" value="Genomic_DNA"/>
</dbReference>
<dbReference type="Proteomes" id="UP000233551">
    <property type="component" value="Unassembled WGS sequence"/>
</dbReference>
<dbReference type="GO" id="GO:0080044">
    <property type="term" value="F:quercetin 7-O-glucosyltransferase activity"/>
    <property type="evidence" value="ECO:0007669"/>
    <property type="project" value="TreeGrafter"/>
</dbReference>
<evidence type="ECO:0000256" key="1">
    <source>
        <dbReference type="ARBA" id="ARBA00009995"/>
    </source>
</evidence>
<reference evidence="5 6" key="1">
    <citation type="submission" date="2017-11" db="EMBL/GenBank/DDBJ databases">
        <title>De-novo sequencing of pomegranate (Punica granatum L.) genome.</title>
        <authorList>
            <person name="Akparov Z."/>
            <person name="Amiraslanov A."/>
            <person name="Hajiyeva S."/>
            <person name="Abbasov M."/>
            <person name="Kaur K."/>
            <person name="Hamwieh A."/>
            <person name="Solovyev V."/>
            <person name="Salamov A."/>
            <person name="Braich B."/>
            <person name="Kosarev P."/>
            <person name="Mahmoud A."/>
            <person name="Hajiyev E."/>
            <person name="Babayeva S."/>
            <person name="Izzatullayeva V."/>
            <person name="Mammadov A."/>
            <person name="Mammadov A."/>
            <person name="Sharifova S."/>
            <person name="Ojaghi J."/>
            <person name="Eynullazada K."/>
            <person name="Bayramov B."/>
            <person name="Abdulazimova A."/>
            <person name="Shahmuradov I."/>
        </authorList>
    </citation>
    <scope>NUCLEOTIDE SEQUENCE [LARGE SCALE GENOMIC DNA]</scope>
    <source>
        <strain evidence="6">cv. AG2017</strain>
        <tissue evidence="5">Leaf</tissue>
    </source>
</reference>
<evidence type="ECO:0000313" key="5">
    <source>
        <dbReference type="EMBL" id="PKI44619.1"/>
    </source>
</evidence>
<evidence type="ECO:0000256" key="4">
    <source>
        <dbReference type="RuleBase" id="RU003718"/>
    </source>
</evidence>
<protein>
    <submittedName>
        <fullName evidence="5">Uncharacterized protein</fullName>
    </submittedName>
</protein>
<name>A0A2I0IKT4_PUNGR</name>
<gene>
    <name evidence="5" type="ORF">CRG98_034974</name>
</gene>
<evidence type="ECO:0000256" key="2">
    <source>
        <dbReference type="ARBA" id="ARBA00022676"/>
    </source>
</evidence>
<organism evidence="5 6">
    <name type="scientific">Punica granatum</name>
    <name type="common">Pomegranate</name>
    <dbReference type="NCBI Taxonomy" id="22663"/>
    <lineage>
        <taxon>Eukaryota</taxon>
        <taxon>Viridiplantae</taxon>
        <taxon>Streptophyta</taxon>
        <taxon>Embryophyta</taxon>
        <taxon>Tracheophyta</taxon>
        <taxon>Spermatophyta</taxon>
        <taxon>Magnoliopsida</taxon>
        <taxon>eudicotyledons</taxon>
        <taxon>Gunneridae</taxon>
        <taxon>Pentapetalae</taxon>
        <taxon>rosids</taxon>
        <taxon>malvids</taxon>
        <taxon>Myrtales</taxon>
        <taxon>Lythraceae</taxon>
        <taxon>Punica</taxon>
    </lineage>
</organism>
<evidence type="ECO:0000313" key="6">
    <source>
        <dbReference type="Proteomes" id="UP000233551"/>
    </source>
</evidence>
<comment type="caution">
    <text evidence="5">The sequence shown here is derived from an EMBL/GenBank/DDBJ whole genome shotgun (WGS) entry which is preliminary data.</text>
</comment>
<dbReference type="CDD" id="cd03784">
    <property type="entry name" value="GT1_Gtf-like"/>
    <property type="match status" value="1"/>
</dbReference>
<dbReference type="SUPFAM" id="SSF53756">
    <property type="entry name" value="UDP-Glycosyltransferase/glycogen phosphorylase"/>
    <property type="match status" value="1"/>
</dbReference>
<dbReference type="PANTHER" id="PTHR11926:SF1534">
    <property type="entry name" value="GLYCOSYLTRANSFERASE"/>
    <property type="match status" value="1"/>
</dbReference>
<comment type="similarity">
    <text evidence="1 4">Belongs to the UDP-glycosyltransferase family.</text>
</comment>
<dbReference type="InterPro" id="IPR002213">
    <property type="entry name" value="UDP_glucos_trans"/>
</dbReference>
<dbReference type="AlphaFoldDB" id="A0A2I0IKT4"/>
<keyword evidence="6" id="KW-1185">Reference proteome</keyword>
<dbReference type="Gene3D" id="3.40.50.2000">
    <property type="entry name" value="Glycogen Phosphorylase B"/>
    <property type="match status" value="2"/>
</dbReference>
<sequence length="351" mass="38606">MKNQHFLIISCAGQGHINPSLQLAKHLIHSGARVTFITTARGLDAMKSRISLDGLSYASFSDRFDDGDRPAEGKAGDSPMLEMRLAGSRSLGDLITSLLSDGPITCLIYTVLLPWAAEVARRFHIPSVFLSIQSATTFAIYRRFFDSRNGLCSNGDYSQSIESIMLHDQLPPFESHDLPSFLLPDNPHSAVIPTFHEHIQILEDDPNACVLLNSFHALEEHTIDAADDISLIPIGPLLPSAYIEGTIANKMKGYLDGQEQGLIVPWCSQVEVLNHPAVGCFVTHCGWNSTLESLAMCVPIVACPHFSDQLTNAKMVDEVWKNGIRVRARDGGGLVEREEIRRPVTAHGQRD</sequence>
<dbReference type="PROSITE" id="PS00375">
    <property type="entry name" value="UDPGT"/>
    <property type="match status" value="1"/>
</dbReference>
<evidence type="ECO:0000256" key="3">
    <source>
        <dbReference type="ARBA" id="ARBA00022679"/>
    </source>
</evidence>
<dbReference type="PANTHER" id="PTHR11926">
    <property type="entry name" value="GLUCOSYL/GLUCURONOSYL TRANSFERASES"/>
    <property type="match status" value="1"/>
</dbReference>
<accession>A0A2I0IKT4</accession>
<keyword evidence="3 4" id="KW-0808">Transferase</keyword>
<keyword evidence="2 4" id="KW-0328">Glycosyltransferase</keyword>
<proteinExistence type="inferred from homology"/>